<dbReference type="Pfam" id="PF04519">
    <property type="entry name" value="Bactofilin"/>
    <property type="match status" value="1"/>
</dbReference>
<evidence type="ECO:0008006" key="5">
    <source>
        <dbReference type="Google" id="ProtNLM"/>
    </source>
</evidence>
<gene>
    <name evidence="3" type="ORF">CWI75_11025</name>
</gene>
<evidence type="ECO:0000256" key="2">
    <source>
        <dbReference type="SAM" id="MobiDB-lite"/>
    </source>
</evidence>
<proteinExistence type="inferred from homology"/>
<comment type="caution">
    <text evidence="3">The sequence shown here is derived from an EMBL/GenBank/DDBJ whole genome shotgun (WGS) entry which is preliminary data.</text>
</comment>
<reference evidence="4" key="1">
    <citation type="submission" date="2017-11" db="EMBL/GenBank/DDBJ databases">
        <title>The draft genome sequence of Chromatocurvus sp. F02.</title>
        <authorList>
            <person name="Du Z.-J."/>
            <person name="Chang Y.-Q."/>
        </authorList>
    </citation>
    <scope>NUCLEOTIDE SEQUENCE [LARGE SCALE GENOMIC DNA]</scope>
    <source>
        <strain evidence="4">F02</strain>
    </source>
</reference>
<sequence>MIGTSIYIKGTVTGEEDLVIQGKVDGTIDLGDFEVSVGESGKVTADITARVVRIDGEVAGDVTGSEKVVIAKSGRVRGNIIAPRVTLEDGAIFKGSIDMDPGDTRQGLAPVRTEKAGATPASNPAKNPEMDLKSG</sequence>
<dbReference type="PANTHER" id="PTHR35024:SF4">
    <property type="entry name" value="POLYMER-FORMING CYTOSKELETAL PROTEIN"/>
    <property type="match status" value="1"/>
</dbReference>
<feature type="region of interest" description="Disordered" evidence="2">
    <location>
        <begin position="95"/>
        <end position="135"/>
    </location>
</feature>
<dbReference type="OrthoDB" id="9811682at2"/>
<accession>A0A2N5Y1Q5</accession>
<dbReference type="RefSeq" id="WP_101521551.1">
    <property type="nucleotide sequence ID" value="NZ_PKLZ01000008.1"/>
</dbReference>
<dbReference type="AlphaFoldDB" id="A0A2N5Y1Q5"/>
<dbReference type="Proteomes" id="UP000234845">
    <property type="component" value="Unassembled WGS sequence"/>
</dbReference>
<evidence type="ECO:0000256" key="1">
    <source>
        <dbReference type="ARBA" id="ARBA00044755"/>
    </source>
</evidence>
<comment type="similarity">
    <text evidence="1">Belongs to the bactofilin family.</text>
</comment>
<dbReference type="EMBL" id="PKLZ01000008">
    <property type="protein sequence ID" value="PLW82299.1"/>
    <property type="molecule type" value="Genomic_DNA"/>
</dbReference>
<organism evidence="3 4">
    <name type="scientific">Kineobactrum sediminis</name>
    <dbReference type="NCBI Taxonomy" id="1905677"/>
    <lineage>
        <taxon>Bacteria</taxon>
        <taxon>Pseudomonadati</taxon>
        <taxon>Pseudomonadota</taxon>
        <taxon>Gammaproteobacteria</taxon>
        <taxon>Cellvibrionales</taxon>
        <taxon>Halieaceae</taxon>
        <taxon>Kineobactrum</taxon>
    </lineage>
</organism>
<keyword evidence="4" id="KW-1185">Reference proteome</keyword>
<dbReference type="PANTHER" id="PTHR35024">
    <property type="entry name" value="HYPOTHETICAL CYTOSOLIC PROTEIN"/>
    <property type="match status" value="1"/>
</dbReference>
<protein>
    <recommendedName>
        <fullName evidence="5">Polymer-forming cytoskeletal protein</fullName>
    </recommendedName>
</protein>
<name>A0A2N5Y1Q5_9GAMM</name>
<evidence type="ECO:0000313" key="3">
    <source>
        <dbReference type="EMBL" id="PLW82299.1"/>
    </source>
</evidence>
<evidence type="ECO:0000313" key="4">
    <source>
        <dbReference type="Proteomes" id="UP000234845"/>
    </source>
</evidence>
<dbReference type="InterPro" id="IPR007607">
    <property type="entry name" value="BacA/B"/>
</dbReference>